<keyword evidence="2" id="KW-1185">Reference proteome</keyword>
<name>N0E5R8_9MICO</name>
<dbReference type="HOGENOM" id="CLU_3190063_0_0_11"/>
<accession>N0E5R8</accession>
<comment type="caution">
    <text evidence="1">The sequence shown here is derived from an EMBL/GenBank/DDBJ whole genome shotgun (WGS) entry which is preliminary data.</text>
</comment>
<evidence type="ECO:0000313" key="2">
    <source>
        <dbReference type="Proteomes" id="UP000013167"/>
    </source>
</evidence>
<proteinExistence type="predicted"/>
<protein>
    <submittedName>
        <fullName evidence="1">Uncharacterized protein</fullName>
    </submittedName>
</protein>
<dbReference type="EMBL" id="CAIZ01000133">
    <property type="protein sequence ID" value="CCH70644.1"/>
    <property type="molecule type" value="Genomic_DNA"/>
</dbReference>
<evidence type="ECO:0000313" key="1">
    <source>
        <dbReference type="EMBL" id="CCH70644.1"/>
    </source>
</evidence>
<dbReference type="Proteomes" id="UP000013167">
    <property type="component" value="Unassembled WGS sequence"/>
</dbReference>
<dbReference type="AlphaFoldDB" id="N0E5R8"/>
<sequence>MCFAHGWSDTYPTRHANGKDLRPALAQVGGHYAVAEAEGFEPSMGV</sequence>
<reference evidence="1 2" key="1">
    <citation type="journal article" date="2013" name="ISME J.">
        <title>A metabolic model for members of the genus Tetrasphaera involved in enhanced biological phosphorus removal.</title>
        <authorList>
            <person name="Kristiansen R."/>
            <person name="Nguyen H.T.T."/>
            <person name="Saunders A.M."/>
            <person name="Nielsen J.L."/>
            <person name="Wimmer R."/>
            <person name="Le V.Q."/>
            <person name="McIlroy S.J."/>
            <person name="Petrovski S."/>
            <person name="Seviour R.J."/>
            <person name="Calteau A."/>
            <person name="Nielsen K.L."/>
            <person name="Nielsen P.H."/>
        </authorList>
    </citation>
    <scope>NUCLEOTIDE SEQUENCE [LARGE SCALE GENOMIC DNA]</scope>
    <source>
        <strain evidence="1 2">Lp2</strain>
    </source>
</reference>
<gene>
    <name evidence="1" type="ORF">BN10_620025</name>
</gene>
<organism evidence="1 2">
    <name type="scientific">Phycicoccus elongatus Lp2</name>
    <dbReference type="NCBI Taxonomy" id="1193181"/>
    <lineage>
        <taxon>Bacteria</taxon>
        <taxon>Bacillati</taxon>
        <taxon>Actinomycetota</taxon>
        <taxon>Actinomycetes</taxon>
        <taxon>Micrococcales</taxon>
        <taxon>Intrasporangiaceae</taxon>
        <taxon>Phycicoccus</taxon>
    </lineage>
</organism>